<dbReference type="PANTHER" id="PTHR32347">
    <property type="entry name" value="EFFLUX SYSTEM COMPONENT YKNX-RELATED"/>
    <property type="match status" value="1"/>
</dbReference>
<dbReference type="Gene3D" id="2.40.50.100">
    <property type="match status" value="1"/>
</dbReference>
<evidence type="ECO:0000256" key="2">
    <source>
        <dbReference type="ARBA" id="ARBA00023054"/>
    </source>
</evidence>
<feature type="chain" id="PRO_5042916506" evidence="4">
    <location>
        <begin position="22"/>
        <end position="298"/>
    </location>
</feature>
<dbReference type="Proteomes" id="UP000255283">
    <property type="component" value="Unassembled WGS sequence"/>
</dbReference>
<dbReference type="EMBL" id="UGTJ01000002">
    <property type="protein sequence ID" value="SUB96448.1"/>
    <property type="molecule type" value="Genomic_DNA"/>
</dbReference>
<evidence type="ECO:0000313" key="5">
    <source>
        <dbReference type="EMBL" id="SUB96448.1"/>
    </source>
</evidence>
<dbReference type="Gene3D" id="1.10.287.470">
    <property type="entry name" value="Helix hairpin bin"/>
    <property type="match status" value="1"/>
</dbReference>
<dbReference type="Gene3D" id="2.40.30.170">
    <property type="match status" value="1"/>
</dbReference>
<gene>
    <name evidence="5" type="ORF">NCTC13063_02206</name>
</gene>
<dbReference type="PANTHER" id="PTHR32347:SF23">
    <property type="entry name" value="BLL5650 PROTEIN"/>
    <property type="match status" value="1"/>
</dbReference>
<feature type="coiled-coil region" evidence="3">
    <location>
        <begin position="95"/>
        <end position="146"/>
    </location>
</feature>
<protein>
    <submittedName>
        <fullName evidence="5">Efflux pump membrane fusion protein</fullName>
    </submittedName>
</protein>
<sequence>MKKTIRLLAAILLLTACTGNEKDYDATGTFEATETTVSAEETGPLLRFDVNEGDTLHQGTEVGLIDTTQLTLQLRQTGAARAVYAAQQPDMAAQLAATGEQLAKARRELQRYSELVADGAVPAKTADDARSEVSVLEKRMAALRSTLTVQTATLARQQRTTDTQAAQLRDRLCKCRVKAPLSGTVLEKYAEPGEFVTVGRPLFKMADTQRMFLRAYVTSAQLSRVRLGARVKVVADYGDGHTRSYNGTVAWISQAGEFTPKTILTDDERADLVYAVKIALRNDGLVKIGMYGKVKLTD</sequence>
<feature type="signal peptide" evidence="4">
    <location>
        <begin position="1"/>
        <end position="21"/>
    </location>
</feature>
<dbReference type="RefSeq" id="WP_004343629.1">
    <property type="nucleotide sequence ID" value="NZ_DBFWLE010000014.1"/>
</dbReference>
<dbReference type="InterPro" id="IPR050465">
    <property type="entry name" value="UPF0194_transport"/>
</dbReference>
<dbReference type="AlphaFoldDB" id="A0AAQ1UP51"/>
<evidence type="ECO:0000313" key="6">
    <source>
        <dbReference type="Proteomes" id="UP000255283"/>
    </source>
</evidence>
<dbReference type="SUPFAM" id="SSF111369">
    <property type="entry name" value="HlyD-like secretion proteins"/>
    <property type="match status" value="1"/>
</dbReference>
<evidence type="ECO:0000256" key="1">
    <source>
        <dbReference type="ARBA" id="ARBA00004196"/>
    </source>
</evidence>
<dbReference type="GO" id="GO:0030313">
    <property type="term" value="C:cell envelope"/>
    <property type="evidence" value="ECO:0007669"/>
    <property type="project" value="UniProtKB-SubCell"/>
</dbReference>
<accession>A0AAQ1UP51</accession>
<evidence type="ECO:0000256" key="3">
    <source>
        <dbReference type="SAM" id="Coils"/>
    </source>
</evidence>
<comment type="subcellular location">
    <subcellularLocation>
        <location evidence="1">Cell envelope</location>
    </subcellularLocation>
</comment>
<name>A0AAQ1UP51_9BACT</name>
<reference evidence="5 6" key="1">
    <citation type="submission" date="2018-06" db="EMBL/GenBank/DDBJ databases">
        <authorList>
            <consortium name="Pathogen Informatics"/>
            <person name="Doyle S."/>
        </authorList>
    </citation>
    <scope>NUCLEOTIDE SEQUENCE [LARGE SCALE GENOMIC DNA]</scope>
    <source>
        <strain evidence="5 6">NCTC13063</strain>
    </source>
</reference>
<keyword evidence="2 3" id="KW-0175">Coiled coil</keyword>
<proteinExistence type="predicted"/>
<organism evidence="5 6">
    <name type="scientific">Segatella buccae</name>
    <dbReference type="NCBI Taxonomy" id="28126"/>
    <lineage>
        <taxon>Bacteria</taxon>
        <taxon>Pseudomonadati</taxon>
        <taxon>Bacteroidota</taxon>
        <taxon>Bacteroidia</taxon>
        <taxon>Bacteroidales</taxon>
        <taxon>Prevotellaceae</taxon>
        <taxon>Segatella</taxon>
    </lineage>
</organism>
<dbReference type="PROSITE" id="PS51257">
    <property type="entry name" value="PROKAR_LIPOPROTEIN"/>
    <property type="match status" value="1"/>
</dbReference>
<comment type="caution">
    <text evidence="5">The sequence shown here is derived from an EMBL/GenBank/DDBJ whole genome shotgun (WGS) entry which is preliminary data.</text>
</comment>
<keyword evidence="4" id="KW-0732">Signal</keyword>
<evidence type="ECO:0000256" key="4">
    <source>
        <dbReference type="SAM" id="SignalP"/>
    </source>
</evidence>